<gene>
    <name evidence="7" type="primary">hemN_3</name>
    <name evidence="7" type="ORF">VA7868_03147</name>
</gene>
<keyword evidence="3" id="KW-0479">Metal-binding</keyword>
<dbReference type="SMART" id="SM00729">
    <property type="entry name" value="Elp3"/>
    <property type="match status" value="1"/>
</dbReference>
<dbReference type="EMBL" id="FQXZ01000036">
    <property type="protein sequence ID" value="SHI27150.1"/>
    <property type="molecule type" value="Genomic_DNA"/>
</dbReference>
<dbReference type="InterPro" id="IPR034505">
    <property type="entry name" value="Coproporphyrinogen-III_oxidase"/>
</dbReference>
<evidence type="ECO:0000259" key="6">
    <source>
        <dbReference type="PROSITE" id="PS51918"/>
    </source>
</evidence>
<dbReference type="EC" id="1.3.98.3" evidence="7"/>
<dbReference type="GO" id="GO:0051539">
    <property type="term" value="F:4 iron, 4 sulfur cluster binding"/>
    <property type="evidence" value="ECO:0007669"/>
    <property type="project" value="TreeGrafter"/>
</dbReference>
<keyword evidence="8" id="KW-1185">Reference proteome</keyword>
<keyword evidence="4" id="KW-0408">Iron</keyword>
<name>A0A1M5ZSB4_9VIBR</name>
<evidence type="ECO:0000256" key="2">
    <source>
        <dbReference type="ARBA" id="ARBA00022691"/>
    </source>
</evidence>
<dbReference type="Pfam" id="PF04055">
    <property type="entry name" value="Radical_SAM"/>
    <property type="match status" value="1"/>
</dbReference>
<dbReference type="InterPro" id="IPR026332">
    <property type="entry name" value="HutW"/>
</dbReference>
<evidence type="ECO:0000256" key="5">
    <source>
        <dbReference type="ARBA" id="ARBA00023014"/>
    </source>
</evidence>
<keyword evidence="5" id="KW-0411">Iron-sulfur</keyword>
<dbReference type="AlphaFoldDB" id="A0A1M5ZSB4"/>
<comment type="cofactor">
    <cofactor evidence="1">
        <name>[4Fe-4S] cluster</name>
        <dbReference type="ChEBI" id="CHEBI:49883"/>
    </cofactor>
</comment>
<proteinExistence type="predicted"/>
<dbReference type="SFLD" id="SFLDG01065">
    <property type="entry name" value="anaerobic_coproporphyrinogen-I"/>
    <property type="match status" value="1"/>
</dbReference>
<dbReference type="PROSITE" id="PS51918">
    <property type="entry name" value="RADICAL_SAM"/>
    <property type="match status" value="1"/>
</dbReference>
<evidence type="ECO:0000256" key="3">
    <source>
        <dbReference type="ARBA" id="ARBA00022723"/>
    </source>
</evidence>
<keyword evidence="2" id="KW-0949">S-adenosyl-L-methionine</keyword>
<dbReference type="InterPro" id="IPR007197">
    <property type="entry name" value="rSAM"/>
</dbReference>
<dbReference type="SFLD" id="SFLDF00311">
    <property type="entry name" value="heme_degradation_proteins_(Hut"/>
    <property type="match status" value="1"/>
</dbReference>
<sequence>MISQNSRESSVEILRLNSVVDMINIDFDDETLTGTHSSDPLRHAFSRKKSAHAGMAGAPVPFPDIQRTVTEALSIRAPENKNRCLYIHIPFCRVRCTYCNFFQNASSQQLVDSYFAALLQELEWKASFAWSQSAPFQAVYIGGGTPSDLSPQQIRQLAQHIKRLYPLAPDCEITLEGRLNRFDNEKFEHALEGGINRFSFGVQSFDTTVRKAARRLDSRDYLLARISALTGYNAAPIVLDLLYGLPMQTLDIWHDDLRDYLASGADGVDLYQLIEMPGIPLEKKVAQGKLPPAGSTQLKATMYETGSIFMARHHQKKLSINHWASTNRERSLYNSLAKTSADVLPVGAGAGGHLAGLQLMQFRKLEDYMQAIGNRQFPMGMIFRETPAAGIFAEIKSGMDQGVLSRLRLDEAAGRDLFARLMPLFQVWQENGLVSIEGDYLTLTLAGQFWAVNLAQGMIDVMSSGARPQHAPGGMKVPVSG</sequence>
<evidence type="ECO:0000313" key="7">
    <source>
        <dbReference type="EMBL" id="SHI27150.1"/>
    </source>
</evidence>
<dbReference type="Proteomes" id="UP000184608">
    <property type="component" value="Unassembled WGS sequence"/>
</dbReference>
<dbReference type="SFLD" id="SFLDS00029">
    <property type="entry name" value="Radical_SAM"/>
    <property type="match status" value="1"/>
</dbReference>
<keyword evidence="7" id="KW-0560">Oxidoreductase</keyword>
<dbReference type="InterPro" id="IPR013785">
    <property type="entry name" value="Aldolase_TIM"/>
</dbReference>
<evidence type="ECO:0000256" key="1">
    <source>
        <dbReference type="ARBA" id="ARBA00001966"/>
    </source>
</evidence>
<dbReference type="GO" id="GO:0006779">
    <property type="term" value="P:porphyrin-containing compound biosynthetic process"/>
    <property type="evidence" value="ECO:0007669"/>
    <property type="project" value="TreeGrafter"/>
</dbReference>
<dbReference type="InterPro" id="IPR006638">
    <property type="entry name" value="Elp3/MiaA/NifB-like_rSAM"/>
</dbReference>
<feature type="domain" description="Radical SAM core" evidence="6">
    <location>
        <begin position="77"/>
        <end position="321"/>
    </location>
</feature>
<dbReference type="InterPro" id="IPR058240">
    <property type="entry name" value="rSAM_sf"/>
</dbReference>
<dbReference type="GO" id="GO:0046872">
    <property type="term" value="F:metal ion binding"/>
    <property type="evidence" value="ECO:0007669"/>
    <property type="project" value="UniProtKB-KW"/>
</dbReference>
<dbReference type="SUPFAM" id="SSF102114">
    <property type="entry name" value="Radical SAM enzymes"/>
    <property type="match status" value="1"/>
</dbReference>
<dbReference type="Gene3D" id="3.20.20.70">
    <property type="entry name" value="Aldolase class I"/>
    <property type="match status" value="1"/>
</dbReference>
<dbReference type="STRING" id="1216006.VA7868_03147"/>
<dbReference type="GO" id="GO:0051989">
    <property type="term" value="F:coproporphyrinogen dehydrogenase activity"/>
    <property type="evidence" value="ECO:0007669"/>
    <property type="project" value="UniProtKB-EC"/>
</dbReference>
<protein>
    <submittedName>
        <fullName evidence="7">Oxygen-independent coproporphyrinogen-III oxidase 1</fullName>
        <ecNumber evidence="7">1.3.98.3</ecNumber>
    </submittedName>
</protein>
<dbReference type="PANTHER" id="PTHR13932:SF9">
    <property type="entry name" value="COPROPORPHYRINOGEN III OXIDASE"/>
    <property type="match status" value="1"/>
</dbReference>
<dbReference type="PANTHER" id="PTHR13932">
    <property type="entry name" value="COPROPORPHYRINIGEN III OXIDASE"/>
    <property type="match status" value="1"/>
</dbReference>
<evidence type="ECO:0000313" key="8">
    <source>
        <dbReference type="Proteomes" id="UP000184608"/>
    </source>
</evidence>
<accession>A0A1M5ZSB4</accession>
<dbReference type="GO" id="GO:0005737">
    <property type="term" value="C:cytoplasm"/>
    <property type="evidence" value="ECO:0007669"/>
    <property type="project" value="TreeGrafter"/>
</dbReference>
<reference evidence="7 8" key="1">
    <citation type="submission" date="2016-11" db="EMBL/GenBank/DDBJ databases">
        <authorList>
            <person name="Jaros S."/>
            <person name="Januszkiewicz K."/>
            <person name="Wedrychowicz H."/>
        </authorList>
    </citation>
    <scope>NUCLEOTIDE SEQUENCE [LARGE SCALE GENOMIC DNA]</scope>
    <source>
        <strain evidence="7 8">CECT 7868</strain>
    </source>
</reference>
<evidence type="ECO:0000256" key="4">
    <source>
        <dbReference type="ARBA" id="ARBA00023004"/>
    </source>
</evidence>
<organism evidence="7 8">
    <name type="scientific">Vibrio aerogenes CECT 7868</name>
    <dbReference type="NCBI Taxonomy" id="1216006"/>
    <lineage>
        <taxon>Bacteria</taxon>
        <taxon>Pseudomonadati</taxon>
        <taxon>Pseudomonadota</taxon>
        <taxon>Gammaproteobacteria</taxon>
        <taxon>Vibrionales</taxon>
        <taxon>Vibrionaceae</taxon>
        <taxon>Vibrio</taxon>
    </lineage>
</organism>
<dbReference type="NCBIfam" id="TIGR04107">
    <property type="entry name" value="rSAM_HutW"/>
    <property type="match status" value="1"/>
</dbReference>